<keyword evidence="2" id="KW-0540">Nuclease</keyword>
<dbReference type="GO" id="GO:0008833">
    <property type="term" value="F:deoxyribonuclease IV (phage-T4-induced) activity"/>
    <property type="evidence" value="ECO:0007669"/>
    <property type="project" value="UniProtKB-EC"/>
</dbReference>
<feature type="domain" description="Xylose isomerase-like TIM barrel" evidence="1">
    <location>
        <begin position="22"/>
        <end position="245"/>
    </location>
</feature>
<dbReference type="InterPro" id="IPR013022">
    <property type="entry name" value="Xyl_isomerase-like_TIM-brl"/>
</dbReference>
<dbReference type="EC" id="3.1.21.2" evidence="2"/>
<dbReference type="Gene3D" id="3.20.20.150">
    <property type="entry name" value="Divalent-metal-dependent TIM barrel enzymes"/>
    <property type="match status" value="1"/>
</dbReference>
<evidence type="ECO:0000313" key="2">
    <source>
        <dbReference type="EMBL" id="RBQ22968.1"/>
    </source>
</evidence>
<dbReference type="EMBL" id="NIZT01000030">
    <property type="protein sequence ID" value="RBQ22968.1"/>
    <property type="molecule type" value="Genomic_DNA"/>
</dbReference>
<organism evidence="2 3">
    <name type="scientific">Candidatus Methanobinarius endosymbioticus</name>
    <dbReference type="NCBI Taxonomy" id="2006182"/>
    <lineage>
        <taxon>Archaea</taxon>
        <taxon>Methanobacteriati</taxon>
        <taxon>Methanobacteriota</taxon>
        <taxon>Methanomada group</taxon>
        <taxon>Methanobacteria</taxon>
        <taxon>Methanobacteriales</taxon>
        <taxon>Methanobacteriaceae</taxon>
        <taxon>Candidatus Methanobinarius</taxon>
    </lineage>
</organism>
<gene>
    <name evidence="2" type="primary">nfo_2</name>
    <name evidence="2" type="ORF">ALNOE001_12220</name>
</gene>
<dbReference type="SUPFAM" id="SSF51658">
    <property type="entry name" value="Xylose isomerase-like"/>
    <property type="match status" value="1"/>
</dbReference>
<protein>
    <submittedName>
        <fullName evidence="2">Endonuclease 4</fullName>
        <ecNumber evidence="2">3.1.21.2</ecNumber>
    </submittedName>
</protein>
<sequence length="247" mass="28104">MKIGVSSSSCMGKNIQESLEFAESINIEYFEILNEYPNDIIDIELMNSYNLKYTIHSPITDLNLASLNKSMKKASINEVKMSIDLANKLDSNIVVVHPSGFTLLGYPCEEKILSKCKDSMKKCGDYGKENEVMVTIENMSNIEGVLYQNIDKLNELLIELDMYMTLDVGHACTAGFQEKDLFFESIKHVHLADNFHDNDLHLGLGEGNINFKEVFEIFKKNKYDGKYVIEVIDKKSVLNSLDYLNKI</sequence>
<proteinExistence type="predicted"/>
<dbReference type="InterPro" id="IPR036237">
    <property type="entry name" value="Xyl_isomerase-like_sf"/>
</dbReference>
<comment type="caution">
    <text evidence="2">The sequence shown here is derived from an EMBL/GenBank/DDBJ whole genome shotgun (WGS) entry which is preliminary data.</text>
</comment>
<evidence type="ECO:0000259" key="1">
    <source>
        <dbReference type="Pfam" id="PF01261"/>
    </source>
</evidence>
<name>A0A366M9S6_9EURY</name>
<evidence type="ECO:0000313" key="3">
    <source>
        <dbReference type="Proteomes" id="UP000253099"/>
    </source>
</evidence>
<dbReference type="PANTHER" id="PTHR12110">
    <property type="entry name" value="HYDROXYPYRUVATE ISOMERASE"/>
    <property type="match status" value="1"/>
</dbReference>
<dbReference type="PANTHER" id="PTHR12110:SF21">
    <property type="entry name" value="XYLOSE ISOMERASE-LIKE TIM BARREL DOMAIN-CONTAINING PROTEIN"/>
    <property type="match status" value="1"/>
</dbReference>
<dbReference type="InterPro" id="IPR050312">
    <property type="entry name" value="IolE/XylAMocC-like"/>
</dbReference>
<keyword evidence="3" id="KW-1185">Reference proteome</keyword>
<reference evidence="2 3" key="1">
    <citation type="submission" date="2018-06" db="EMBL/GenBank/DDBJ databases">
        <title>Genomic insight into two independent archaeal endosymbiosis events.</title>
        <authorList>
            <person name="Lind A.E."/>
            <person name="Lewis W.H."/>
            <person name="Spang A."/>
            <person name="Guy L."/>
            <person name="Embley M.T."/>
            <person name="Ettema T.J.G."/>
        </authorList>
    </citation>
    <scope>NUCLEOTIDE SEQUENCE [LARGE SCALE GENOMIC DNA]</scope>
    <source>
        <strain evidence="2">NOE</strain>
    </source>
</reference>
<accession>A0A366M9S6</accession>
<dbReference type="Pfam" id="PF01261">
    <property type="entry name" value="AP_endonuc_2"/>
    <property type="match status" value="1"/>
</dbReference>
<keyword evidence="2" id="KW-0255">Endonuclease</keyword>
<dbReference type="AlphaFoldDB" id="A0A366M9S6"/>
<keyword evidence="2" id="KW-0378">Hydrolase</keyword>
<dbReference type="Proteomes" id="UP000253099">
    <property type="component" value="Unassembled WGS sequence"/>
</dbReference>